<keyword evidence="5" id="KW-0677">Repeat</keyword>
<comment type="similarity">
    <text evidence="2">Belongs to the WD repeat DDB2/WDR76 family.</text>
</comment>
<dbReference type="SMART" id="SM00320">
    <property type="entry name" value="WD40"/>
    <property type="match status" value="4"/>
</dbReference>
<evidence type="ECO:0000256" key="6">
    <source>
        <dbReference type="ARBA" id="ARBA00022763"/>
    </source>
</evidence>
<dbReference type="InterPro" id="IPR015943">
    <property type="entry name" value="WD40/YVTN_repeat-like_dom_sf"/>
</dbReference>
<evidence type="ECO:0000256" key="13">
    <source>
        <dbReference type="SAM" id="MobiDB-lite"/>
    </source>
</evidence>
<keyword evidence="6" id="KW-0227">DNA damage</keyword>
<accession>A0A8S4BGT6</accession>
<evidence type="ECO:0000256" key="9">
    <source>
        <dbReference type="ARBA" id="ARBA00023204"/>
    </source>
</evidence>
<comment type="subcellular location">
    <subcellularLocation>
        <location evidence="1">Nucleus</location>
    </subcellularLocation>
</comment>
<organism evidence="14 15">
    <name type="scientific">Menidia menidia</name>
    <name type="common">Atlantic silverside</name>
    <dbReference type="NCBI Taxonomy" id="238744"/>
    <lineage>
        <taxon>Eukaryota</taxon>
        <taxon>Metazoa</taxon>
        <taxon>Chordata</taxon>
        <taxon>Craniata</taxon>
        <taxon>Vertebrata</taxon>
        <taxon>Euteleostomi</taxon>
        <taxon>Actinopterygii</taxon>
        <taxon>Neopterygii</taxon>
        <taxon>Teleostei</taxon>
        <taxon>Neoteleostei</taxon>
        <taxon>Acanthomorphata</taxon>
        <taxon>Ovalentaria</taxon>
        <taxon>Atherinomorphae</taxon>
        <taxon>Atheriniformes</taxon>
        <taxon>Atherinopsidae</taxon>
        <taxon>Menidiinae</taxon>
        <taxon>Menidia</taxon>
    </lineage>
</organism>
<keyword evidence="8" id="KW-0238">DNA-binding</keyword>
<evidence type="ECO:0000256" key="5">
    <source>
        <dbReference type="ARBA" id="ARBA00022737"/>
    </source>
</evidence>
<feature type="region of interest" description="Disordered" evidence="13">
    <location>
        <begin position="45"/>
        <end position="102"/>
    </location>
</feature>
<evidence type="ECO:0000256" key="10">
    <source>
        <dbReference type="ARBA" id="ARBA00023242"/>
    </source>
</evidence>
<comment type="caution">
    <text evidence="14">The sequence shown here is derived from an EMBL/GenBank/DDBJ whole genome shotgun (WGS) entry which is preliminary data.</text>
</comment>
<proteinExistence type="inferred from homology"/>
<dbReference type="Gene3D" id="1.10.287.3280">
    <property type="match status" value="1"/>
</dbReference>
<evidence type="ECO:0000256" key="11">
    <source>
        <dbReference type="ARBA" id="ARBA00031670"/>
    </source>
</evidence>
<dbReference type="GO" id="GO:0080008">
    <property type="term" value="C:Cul4-RING E3 ubiquitin ligase complex"/>
    <property type="evidence" value="ECO:0007669"/>
    <property type="project" value="InterPro"/>
</dbReference>
<dbReference type="PROSITE" id="PS00678">
    <property type="entry name" value="WD_REPEATS_1"/>
    <property type="match status" value="1"/>
</dbReference>
<evidence type="ECO:0000256" key="7">
    <source>
        <dbReference type="ARBA" id="ARBA00022786"/>
    </source>
</evidence>
<feature type="region of interest" description="Disordered" evidence="13">
    <location>
        <begin position="514"/>
        <end position="583"/>
    </location>
</feature>
<feature type="non-terminal residue" evidence="14">
    <location>
        <position position="1"/>
    </location>
</feature>
<evidence type="ECO:0000256" key="4">
    <source>
        <dbReference type="ARBA" id="ARBA00022574"/>
    </source>
</evidence>
<reference evidence="14" key="1">
    <citation type="submission" date="2021-05" db="EMBL/GenBank/DDBJ databases">
        <authorList>
            <person name="Tigano A."/>
        </authorList>
    </citation>
    <scope>NUCLEOTIDE SEQUENCE</scope>
</reference>
<evidence type="ECO:0000313" key="14">
    <source>
        <dbReference type="EMBL" id="CAG5957938.1"/>
    </source>
</evidence>
<dbReference type="PROSITE" id="PS50294">
    <property type="entry name" value="WD_REPEATS_REGION"/>
    <property type="match status" value="1"/>
</dbReference>
<keyword evidence="9" id="KW-0234">DNA repair</keyword>
<dbReference type="Pfam" id="PF00400">
    <property type="entry name" value="WD40"/>
    <property type="match status" value="1"/>
</dbReference>
<dbReference type="AlphaFoldDB" id="A0A8S4BGT6"/>
<sequence length="583" mass="65066">KQRHLPATSISTHTLQNRRLQPLLSRVLLRVCVREVPDVELQHLTASKKMKSKPAKSEGNGSKTKVKKRAADESGPTLSKKLRDRMGGEASKSGLPLKPAGLQKRNGHMSILHYIYRSTLGQSLHTQMRQCLQEPFVRSLSSYHFHGSSSPFDRRITCVEWHPTHPTTLAAASKGGDIFLLDFEKPAKKSFIQGMGAGDSVTDMKFNQLNPTQLFTSSMGGTATLRDFSGTTLTNGAGDFIGGMKFCPTDFSRVYAASGEGTLTLQSFEGHAPTLLSRTQDCGHDHHNVCFWYCCVDVSVSRQMLVTGDNTGQLLLLGLDGQKIFSDKLHKAKVTHAEFNPRCDWLLATASVDHTVKLWDLRNIKDKKSFLHDMPHDRAVNSAYFNPLDCSKLLTTDQHDQIRVYASADWSKPQHIIQHPHRQFQHLTPIKATWHPMYDLIVAGRYPDDRICTSDRRTIDIYDCNTAELVFQLYDSTASGIKSINKFSPMGNVIASGMGVTLLVWDQDESLLGDLHKTPKETSAPADGVRGQRRSRQQGSNRTRRGPSVDAKLKKKLASLEETETKTKTGSTKQKQAQMKKKK</sequence>
<feature type="repeat" description="WD" evidence="12">
    <location>
        <begin position="327"/>
        <end position="369"/>
    </location>
</feature>
<dbReference type="SUPFAM" id="SSF50978">
    <property type="entry name" value="WD40 repeat-like"/>
    <property type="match status" value="1"/>
</dbReference>
<dbReference type="GO" id="GO:0009411">
    <property type="term" value="P:response to UV"/>
    <property type="evidence" value="ECO:0007669"/>
    <property type="project" value="TreeGrafter"/>
</dbReference>
<evidence type="ECO:0000256" key="2">
    <source>
        <dbReference type="ARBA" id="ARBA00005434"/>
    </source>
</evidence>
<dbReference type="Gene3D" id="2.130.10.10">
    <property type="entry name" value="YVTN repeat-like/Quinoprotein amine dehydrogenase"/>
    <property type="match status" value="2"/>
</dbReference>
<dbReference type="InterPro" id="IPR001680">
    <property type="entry name" value="WD40_rpt"/>
</dbReference>
<feature type="compositionally biased region" description="Low complexity" evidence="13">
    <location>
        <begin position="568"/>
        <end position="577"/>
    </location>
</feature>
<keyword evidence="15" id="KW-1185">Reference proteome</keyword>
<evidence type="ECO:0000256" key="1">
    <source>
        <dbReference type="ARBA" id="ARBA00004123"/>
    </source>
</evidence>
<dbReference type="InterPro" id="IPR036322">
    <property type="entry name" value="WD40_repeat_dom_sf"/>
</dbReference>
<evidence type="ECO:0000256" key="12">
    <source>
        <dbReference type="PROSITE-ProRule" id="PRU00221"/>
    </source>
</evidence>
<dbReference type="OrthoDB" id="9890280at2759"/>
<gene>
    <name evidence="14" type="ORF">MMEN_LOCUS14810</name>
</gene>
<evidence type="ECO:0000256" key="8">
    <source>
        <dbReference type="ARBA" id="ARBA00023125"/>
    </source>
</evidence>
<dbReference type="PANTHER" id="PTHR15169">
    <property type="entry name" value="DAMAGE-SPECIFIC DNA BINDING PROTEIN 2"/>
    <property type="match status" value="1"/>
</dbReference>
<dbReference type="GO" id="GO:0006281">
    <property type="term" value="P:DNA repair"/>
    <property type="evidence" value="ECO:0007669"/>
    <property type="project" value="UniProtKB-KW"/>
</dbReference>
<dbReference type="InterPro" id="IPR033312">
    <property type="entry name" value="DDB2"/>
</dbReference>
<dbReference type="PANTHER" id="PTHR15169:SF0">
    <property type="entry name" value="DNA DAMAGE-BINDING PROTEIN 2"/>
    <property type="match status" value="1"/>
</dbReference>
<dbReference type="InterPro" id="IPR019775">
    <property type="entry name" value="WD40_repeat_CS"/>
</dbReference>
<dbReference type="GO" id="GO:0003684">
    <property type="term" value="F:damaged DNA binding"/>
    <property type="evidence" value="ECO:0007669"/>
    <property type="project" value="InterPro"/>
</dbReference>
<evidence type="ECO:0000313" key="15">
    <source>
        <dbReference type="Proteomes" id="UP000677803"/>
    </source>
</evidence>
<dbReference type="EMBL" id="CAJRST010022223">
    <property type="protein sequence ID" value="CAG5957938.1"/>
    <property type="molecule type" value="Genomic_DNA"/>
</dbReference>
<protein>
    <recommendedName>
        <fullName evidence="3">DNA damage-binding protein 2</fullName>
    </recommendedName>
    <alternativeName>
        <fullName evidence="11">Damage-specific DNA-binding protein 2</fullName>
    </alternativeName>
</protein>
<evidence type="ECO:0000256" key="3">
    <source>
        <dbReference type="ARBA" id="ARBA00014580"/>
    </source>
</evidence>
<dbReference type="Proteomes" id="UP000677803">
    <property type="component" value="Unassembled WGS sequence"/>
</dbReference>
<name>A0A8S4BGT6_9TELE</name>
<dbReference type="PROSITE" id="PS50082">
    <property type="entry name" value="WD_REPEATS_2"/>
    <property type="match status" value="1"/>
</dbReference>
<keyword evidence="4 12" id="KW-0853">WD repeat</keyword>
<keyword evidence="7" id="KW-0833">Ubl conjugation pathway</keyword>
<feature type="non-terminal residue" evidence="14">
    <location>
        <position position="583"/>
    </location>
</feature>
<dbReference type="GO" id="GO:0005634">
    <property type="term" value="C:nucleus"/>
    <property type="evidence" value="ECO:0007669"/>
    <property type="project" value="UniProtKB-SubCell"/>
</dbReference>
<keyword evidence="10" id="KW-0539">Nucleus</keyword>